<comment type="caution">
    <text evidence="2">The sequence shown here is derived from an EMBL/GenBank/DDBJ whole genome shotgun (WGS) entry which is preliminary data.</text>
</comment>
<proteinExistence type="predicted"/>
<dbReference type="SMART" id="SM01130">
    <property type="entry name" value="DHDPS"/>
    <property type="match status" value="1"/>
</dbReference>
<evidence type="ECO:0000256" key="1">
    <source>
        <dbReference type="ARBA" id="ARBA00023239"/>
    </source>
</evidence>
<dbReference type="RefSeq" id="WP_150075740.1">
    <property type="nucleotide sequence ID" value="NZ_VWOX01000003.1"/>
</dbReference>
<reference evidence="2 3" key="1">
    <citation type="submission" date="2019-08" db="EMBL/GenBank/DDBJ databases">
        <authorList>
            <person name="Dhanesh K."/>
            <person name="Kumar G."/>
            <person name="Sasikala C."/>
            <person name="Venkata Ramana C."/>
        </authorList>
    </citation>
    <scope>NUCLEOTIDE SEQUENCE [LARGE SCALE GENOMIC DNA]</scope>
    <source>
        <strain evidence="2 3">JC645</strain>
    </source>
</reference>
<accession>A0A5M6DD27</accession>
<dbReference type="CDD" id="cd00408">
    <property type="entry name" value="DHDPS-like"/>
    <property type="match status" value="1"/>
</dbReference>
<name>A0A5M6DD27_9BACT</name>
<dbReference type="InterPro" id="IPR013785">
    <property type="entry name" value="Aldolase_TIM"/>
</dbReference>
<dbReference type="AlphaFoldDB" id="A0A5M6DD27"/>
<evidence type="ECO:0000313" key="3">
    <source>
        <dbReference type="Proteomes" id="UP000324479"/>
    </source>
</evidence>
<dbReference type="Proteomes" id="UP000324479">
    <property type="component" value="Unassembled WGS sequence"/>
</dbReference>
<keyword evidence="3" id="KW-1185">Reference proteome</keyword>
<protein>
    <submittedName>
        <fullName evidence="2">Dihydrodipicolinate synthase family protein</fullName>
    </submittedName>
</protein>
<dbReference type="InterPro" id="IPR002220">
    <property type="entry name" value="DapA-like"/>
</dbReference>
<dbReference type="SUPFAM" id="SSF51569">
    <property type="entry name" value="Aldolase"/>
    <property type="match status" value="1"/>
</dbReference>
<organism evidence="2 3">
    <name type="scientific">Roseiconus nitratireducens</name>
    <dbReference type="NCBI Taxonomy" id="2605748"/>
    <lineage>
        <taxon>Bacteria</taxon>
        <taxon>Pseudomonadati</taxon>
        <taxon>Planctomycetota</taxon>
        <taxon>Planctomycetia</taxon>
        <taxon>Pirellulales</taxon>
        <taxon>Pirellulaceae</taxon>
        <taxon>Roseiconus</taxon>
    </lineage>
</organism>
<dbReference type="Pfam" id="PF00701">
    <property type="entry name" value="DHDPS"/>
    <property type="match status" value="1"/>
</dbReference>
<dbReference type="EMBL" id="VWOX01000003">
    <property type="protein sequence ID" value="KAA5545471.1"/>
    <property type="molecule type" value="Genomic_DNA"/>
</dbReference>
<dbReference type="GO" id="GO:0016829">
    <property type="term" value="F:lyase activity"/>
    <property type="evidence" value="ECO:0007669"/>
    <property type="project" value="UniProtKB-KW"/>
</dbReference>
<sequence>MLTTPFDPAHLSESVFAVPPLARNEVGQVCAVENQKIIQFLEAGGVRSLLYGGNAVFYHMKPSEYAATLRLLADASSDQTTVVPSIGPSYGLAADQVEMLRGFDFPTAMLLPSRDVVDPQGIASGIRRLAERLGKPLVVYLKFDRWLEPSLIEALHRDGAISWIKYAVVLDDPSQDDYLREVLDVFPSERVVSGIGEQPAIVHLRDFGVEGFTSGCVCVAPERSMAMLRAIQDGDFDTAESIRQWFQPLEDLRNHYSPIRVLHHAVQEADIATTGPILPMLSDLDEEVVGQIRNVVQSMRSHQA</sequence>
<gene>
    <name evidence="2" type="ORF">FYK55_07435</name>
</gene>
<dbReference type="Gene3D" id="3.20.20.70">
    <property type="entry name" value="Aldolase class I"/>
    <property type="match status" value="1"/>
</dbReference>
<keyword evidence="1" id="KW-0456">Lyase</keyword>
<evidence type="ECO:0000313" key="2">
    <source>
        <dbReference type="EMBL" id="KAA5545471.1"/>
    </source>
</evidence>